<dbReference type="AlphaFoldDB" id="A0A9P8GDX5"/>
<dbReference type="EMBL" id="JAHFYH010000042">
    <property type="protein sequence ID" value="KAH0219392.1"/>
    <property type="molecule type" value="Genomic_DNA"/>
</dbReference>
<gene>
    <name evidence="2" type="ORF">KCV03_g5996</name>
</gene>
<evidence type="ECO:0000256" key="1">
    <source>
        <dbReference type="SAM" id="MobiDB-lite"/>
    </source>
</evidence>
<proteinExistence type="predicted"/>
<feature type="region of interest" description="Disordered" evidence="1">
    <location>
        <begin position="108"/>
        <end position="155"/>
    </location>
</feature>
<feature type="compositionally biased region" description="Basic residues" evidence="1">
    <location>
        <begin position="85"/>
        <end position="94"/>
    </location>
</feature>
<organism evidence="2 3">
    <name type="scientific">Aureobasidium melanogenum</name>
    <name type="common">Aureobasidium pullulans var. melanogenum</name>
    <dbReference type="NCBI Taxonomy" id="46634"/>
    <lineage>
        <taxon>Eukaryota</taxon>
        <taxon>Fungi</taxon>
        <taxon>Dikarya</taxon>
        <taxon>Ascomycota</taxon>
        <taxon>Pezizomycotina</taxon>
        <taxon>Dothideomycetes</taxon>
        <taxon>Dothideomycetidae</taxon>
        <taxon>Dothideales</taxon>
        <taxon>Saccotheciaceae</taxon>
        <taxon>Aureobasidium</taxon>
    </lineage>
</organism>
<evidence type="ECO:0000313" key="3">
    <source>
        <dbReference type="Proteomes" id="UP000767238"/>
    </source>
</evidence>
<sequence>MNGYENTSSMRVKRLAYQSENSPFGLWTLPNPVDDPGSAPCYMPYGESSPPIKSGPATGQFTTDQTTTVKSVESDVLKPWEKGSKSGKKIKRGPKGCVGRALASDVVSNDMSSNHSSNSCFENGSNNNTPSTTTVSTWSSSQNSPASHAGQYPVLDVAQHAGRPIAPLLPRPTPYQVIHPDTAQAAIAMSRKRKHDRVENEAPAPSTKMHKRE</sequence>
<feature type="compositionally biased region" description="Low complexity" evidence="1">
    <location>
        <begin position="58"/>
        <end position="68"/>
    </location>
</feature>
<protein>
    <submittedName>
        <fullName evidence="2">Uncharacterized protein</fullName>
    </submittedName>
</protein>
<comment type="caution">
    <text evidence="2">The sequence shown here is derived from an EMBL/GenBank/DDBJ whole genome shotgun (WGS) entry which is preliminary data.</text>
</comment>
<dbReference type="Proteomes" id="UP000767238">
    <property type="component" value="Unassembled WGS sequence"/>
</dbReference>
<reference evidence="2" key="2">
    <citation type="submission" date="2021-08" db="EMBL/GenBank/DDBJ databases">
        <authorList>
            <person name="Gostincar C."/>
            <person name="Sun X."/>
            <person name="Song Z."/>
            <person name="Gunde-Cimerman N."/>
        </authorList>
    </citation>
    <scope>NUCLEOTIDE SEQUENCE</scope>
    <source>
        <strain evidence="2">EXF-8016</strain>
    </source>
</reference>
<feature type="non-terminal residue" evidence="2">
    <location>
        <position position="213"/>
    </location>
</feature>
<reference evidence="2" key="1">
    <citation type="journal article" date="2021" name="J Fungi (Basel)">
        <title>Virulence traits and population genomics of the black yeast Aureobasidium melanogenum.</title>
        <authorList>
            <person name="Cernosa A."/>
            <person name="Sun X."/>
            <person name="Gostincar C."/>
            <person name="Fang C."/>
            <person name="Gunde-Cimerman N."/>
            <person name="Song Z."/>
        </authorList>
    </citation>
    <scope>NUCLEOTIDE SEQUENCE</scope>
    <source>
        <strain evidence="2">EXF-8016</strain>
    </source>
</reference>
<name>A0A9P8GDX5_AURME</name>
<dbReference type="OrthoDB" id="3929003at2759"/>
<feature type="compositionally biased region" description="Low complexity" evidence="1">
    <location>
        <begin position="108"/>
        <end position="144"/>
    </location>
</feature>
<accession>A0A9P8GDX5</accession>
<feature type="region of interest" description="Disordered" evidence="1">
    <location>
        <begin position="181"/>
        <end position="213"/>
    </location>
</feature>
<evidence type="ECO:0000313" key="2">
    <source>
        <dbReference type="EMBL" id="KAH0219392.1"/>
    </source>
</evidence>
<feature type="compositionally biased region" description="Basic and acidic residues" evidence="1">
    <location>
        <begin position="72"/>
        <end position="84"/>
    </location>
</feature>
<feature type="region of interest" description="Disordered" evidence="1">
    <location>
        <begin position="38"/>
        <end position="96"/>
    </location>
</feature>